<reference evidence="3" key="1">
    <citation type="submission" date="2017-02" db="UniProtKB">
        <authorList>
            <consortium name="WormBaseParasite"/>
        </authorList>
    </citation>
    <scope>IDENTIFICATION</scope>
</reference>
<organism evidence="3">
    <name type="scientific">Thelazia callipaeda</name>
    <name type="common">Oriental eyeworm</name>
    <name type="synonym">Parasitic nematode</name>
    <dbReference type="NCBI Taxonomy" id="103827"/>
    <lineage>
        <taxon>Eukaryota</taxon>
        <taxon>Metazoa</taxon>
        <taxon>Ecdysozoa</taxon>
        <taxon>Nematoda</taxon>
        <taxon>Chromadorea</taxon>
        <taxon>Rhabditida</taxon>
        <taxon>Spirurina</taxon>
        <taxon>Spiruromorpha</taxon>
        <taxon>Thelazioidea</taxon>
        <taxon>Thelaziidae</taxon>
        <taxon>Thelazia</taxon>
    </lineage>
</organism>
<dbReference type="AlphaFoldDB" id="A0A0N5DAK7"/>
<dbReference type="EMBL" id="UYYF01005012">
    <property type="protein sequence ID" value="VDN07878.1"/>
    <property type="molecule type" value="Genomic_DNA"/>
</dbReference>
<gene>
    <name evidence="1" type="ORF">TCLT_LOCUS10199</name>
</gene>
<proteinExistence type="predicted"/>
<evidence type="ECO:0000313" key="3">
    <source>
        <dbReference type="WBParaSite" id="TCLT_0001021001-mRNA-1"/>
    </source>
</evidence>
<sequence length="101" mass="11646">MKNKVESRANLPSADLWRCFNCLIKMREYVHNNKLTTSVLHNRLKKSTSNDELIQQIINFAKTEQENKLEIANAPSKFAPFRSLNCRLQITVVSCCTFLVS</sequence>
<reference evidence="1 2" key="2">
    <citation type="submission" date="2018-11" db="EMBL/GenBank/DDBJ databases">
        <authorList>
            <consortium name="Pathogen Informatics"/>
        </authorList>
    </citation>
    <scope>NUCLEOTIDE SEQUENCE [LARGE SCALE GENOMIC DNA]</scope>
</reference>
<dbReference type="Proteomes" id="UP000276776">
    <property type="component" value="Unassembled WGS sequence"/>
</dbReference>
<dbReference type="OrthoDB" id="5838952at2759"/>
<evidence type="ECO:0000313" key="2">
    <source>
        <dbReference type="Proteomes" id="UP000276776"/>
    </source>
</evidence>
<accession>A0A0N5DAK7</accession>
<evidence type="ECO:0000313" key="1">
    <source>
        <dbReference type="EMBL" id="VDN07878.1"/>
    </source>
</evidence>
<name>A0A0N5DAK7_THECL</name>
<protein>
    <submittedName>
        <fullName evidence="1 3">Uncharacterized protein</fullName>
    </submittedName>
</protein>
<dbReference type="WBParaSite" id="TCLT_0001021001-mRNA-1">
    <property type="protein sequence ID" value="TCLT_0001021001-mRNA-1"/>
    <property type="gene ID" value="TCLT_0001021001"/>
</dbReference>
<keyword evidence="2" id="KW-1185">Reference proteome</keyword>